<reference evidence="6 7" key="1">
    <citation type="submission" date="2016-10" db="EMBL/GenBank/DDBJ databases">
        <authorList>
            <person name="de Groot N.N."/>
        </authorList>
    </citation>
    <scope>NUCLEOTIDE SEQUENCE [LARGE SCALE GENOMIC DNA]</scope>
    <source>
        <strain evidence="6 7">PYCC 4715</strain>
    </source>
</reference>
<dbReference type="AlphaFoldDB" id="A0A1L0D9C1"/>
<dbReference type="EC" id="2.1.1.100" evidence="5"/>
<dbReference type="Pfam" id="PF04140">
    <property type="entry name" value="ICMT"/>
    <property type="match status" value="1"/>
</dbReference>
<dbReference type="Gene3D" id="1.20.120.1630">
    <property type="match status" value="1"/>
</dbReference>
<keyword evidence="5" id="KW-0489">Methyltransferase</keyword>
<dbReference type="Proteomes" id="UP000182259">
    <property type="component" value="Chromosome II"/>
</dbReference>
<dbReference type="GO" id="GO:0032259">
    <property type="term" value="P:methylation"/>
    <property type="evidence" value="ECO:0007669"/>
    <property type="project" value="UniProtKB-KW"/>
</dbReference>
<evidence type="ECO:0000256" key="3">
    <source>
        <dbReference type="ARBA" id="ARBA00022989"/>
    </source>
</evidence>
<comment type="catalytic activity">
    <reaction evidence="5">
        <text>[protein]-C-terminal S-[(2E,6E)-farnesyl]-L-cysteine + S-adenosyl-L-methionine = [protein]-C-terminal S-[(2E,6E)-farnesyl]-L-cysteine methyl ester + S-adenosyl-L-homocysteine</text>
        <dbReference type="Rhea" id="RHEA:21672"/>
        <dbReference type="Rhea" id="RHEA-COMP:12125"/>
        <dbReference type="Rhea" id="RHEA-COMP:12126"/>
        <dbReference type="ChEBI" id="CHEBI:57856"/>
        <dbReference type="ChEBI" id="CHEBI:59789"/>
        <dbReference type="ChEBI" id="CHEBI:90510"/>
        <dbReference type="ChEBI" id="CHEBI:90511"/>
        <dbReference type="EC" id="2.1.1.100"/>
    </reaction>
</comment>
<evidence type="ECO:0000256" key="5">
    <source>
        <dbReference type="RuleBase" id="RU362022"/>
    </source>
</evidence>
<evidence type="ECO:0000256" key="2">
    <source>
        <dbReference type="ARBA" id="ARBA00022692"/>
    </source>
</evidence>
<feature type="transmembrane region" description="Helical" evidence="5">
    <location>
        <begin position="69"/>
        <end position="93"/>
    </location>
</feature>
<dbReference type="EMBL" id="LT635765">
    <property type="protein sequence ID" value="SGZ52576.1"/>
    <property type="molecule type" value="Genomic_DNA"/>
</dbReference>
<dbReference type="InterPro" id="IPR007269">
    <property type="entry name" value="ICMT_MeTrfase"/>
</dbReference>
<evidence type="ECO:0000313" key="7">
    <source>
        <dbReference type="Proteomes" id="UP000182259"/>
    </source>
</evidence>
<keyword evidence="2 5" id="KW-0812">Transmembrane</keyword>
<evidence type="ECO:0000256" key="1">
    <source>
        <dbReference type="ARBA" id="ARBA00004141"/>
    </source>
</evidence>
<keyword evidence="4 5" id="KW-0472">Membrane</keyword>
<dbReference type="PANTHER" id="PTHR12714:SF9">
    <property type="entry name" value="PROTEIN-S-ISOPRENYLCYSTEINE O-METHYLTRANSFERASE"/>
    <property type="match status" value="1"/>
</dbReference>
<name>A0A1L0D9C1_9ASCO</name>
<accession>A0A1L0D9C1</accession>
<comment type="subcellular location">
    <subcellularLocation>
        <location evidence="5">Endoplasmic reticulum membrane</location>
        <topology evidence="5">Multi-pass membrane protein</topology>
    </subcellularLocation>
    <subcellularLocation>
        <location evidence="1">Membrane</location>
        <topology evidence="1">Multi-pass membrane protein</topology>
    </subcellularLocation>
</comment>
<dbReference type="GO" id="GO:0005789">
    <property type="term" value="C:endoplasmic reticulum membrane"/>
    <property type="evidence" value="ECO:0007669"/>
    <property type="project" value="UniProtKB-SubCell"/>
</dbReference>
<gene>
    <name evidence="6" type="ORF">SAMEA4029009_CIC11G00000000357</name>
</gene>
<sequence length="132" mass="15118">MRLWNGHGSMWGTPLAIGGIFIRMAAIATCGNSFSHYIETGARSGENHPNQLITHGIYSWCRHPSYIGFLVYVVGMQVILGNFLLSLLSLIVLGRFFVQRMDVEEWILVNQMYGQEYVEYQKRVKRMIPGVY</sequence>
<comment type="similarity">
    <text evidence="5">Belongs to the class VI-like SAM-binding methyltransferase superfamily. Isoprenylcysteine carboxyl methyltransferase family.</text>
</comment>
<evidence type="ECO:0000256" key="4">
    <source>
        <dbReference type="ARBA" id="ARBA00023136"/>
    </source>
</evidence>
<proteinExistence type="inferred from homology"/>
<dbReference type="PANTHER" id="PTHR12714">
    <property type="entry name" value="PROTEIN-S ISOPRENYLCYSTEINE O-METHYLTRANSFERASE"/>
    <property type="match status" value="1"/>
</dbReference>
<organism evidence="6 7">
    <name type="scientific">Sungouiella intermedia</name>
    <dbReference type="NCBI Taxonomy" id="45354"/>
    <lineage>
        <taxon>Eukaryota</taxon>
        <taxon>Fungi</taxon>
        <taxon>Dikarya</taxon>
        <taxon>Ascomycota</taxon>
        <taxon>Saccharomycotina</taxon>
        <taxon>Pichiomycetes</taxon>
        <taxon>Metschnikowiaceae</taxon>
        <taxon>Sungouiella</taxon>
    </lineage>
</organism>
<keyword evidence="5" id="KW-0256">Endoplasmic reticulum</keyword>
<keyword evidence="3 5" id="KW-1133">Transmembrane helix</keyword>
<keyword evidence="5" id="KW-0949">S-adenosyl-L-methionine</keyword>
<evidence type="ECO:0000313" key="6">
    <source>
        <dbReference type="EMBL" id="SGZ52576.1"/>
    </source>
</evidence>
<comment type="caution">
    <text evidence="5">Lacks conserved residue(s) required for the propagation of feature annotation.</text>
</comment>
<protein>
    <recommendedName>
        <fullName evidence="5">Protein-S-isoprenylcysteine O-methyltransferase</fullName>
        <ecNumber evidence="5">2.1.1.100</ecNumber>
    </recommendedName>
</protein>
<keyword evidence="5" id="KW-0808">Transferase</keyword>
<dbReference type="GO" id="GO:0004671">
    <property type="term" value="F:protein C-terminal S-isoprenylcysteine carboxyl O-methyltransferase activity"/>
    <property type="evidence" value="ECO:0007669"/>
    <property type="project" value="UniProtKB-EC"/>
</dbReference>